<proteinExistence type="predicted"/>
<comment type="caution">
    <text evidence="9">The sequence shown here is derived from an EMBL/GenBank/DDBJ whole genome shotgun (WGS) entry which is preliminary data.</text>
</comment>
<dbReference type="SUPFAM" id="SSF54292">
    <property type="entry name" value="2Fe-2S ferredoxin-like"/>
    <property type="match status" value="1"/>
</dbReference>
<dbReference type="SUPFAM" id="SSF52343">
    <property type="entry name" value="Ferredoxin reductase-like, C-terminal NADP-linked domain"/>
    <property type="match status" value="1"/>
</dbReference>
<dbReference type="PROSITE" id="PS51085">
    <property type="entry name" value="2FE2S_FER_2"/>
    <property type="match status" value="1"/>
</dbReference>
<dbReference type="InterPro" id="IPR050415">
    <property type="entry name" value="MRET"/>
</dbReference>
<evidence type="ECO:0000313" key="10">
    <source>
        <dbReference type="Proteomes" id="UP001244295"/>
    </source>
</evidence>
<keyword evidence="6" id="KW-0411">Iron-sulfur</keyword>
<dbReference type="InterPro" id="IPR001041">
    <property type="entry name" value="2Fe-2S_ferredoxin-type"/>
</dbReference>
<dbReference type="EMBL" id="JAUSRR010000003">
    <property type="protein sequence ID" value="MDP9922937.1"/>
    <property type="molecule type" value="Genomic_DNA"/>
</dbReference>
<evidence type="ECO:0000256" key="1">
    <source>
        <dbReference type="ARBA" id="ARBA00022630"/>
    </source>
</evidence>
<dbReference type="InterPro" id="IPR036010">
    <property type="entry name" value="2Fe-2S_ferredoxin-like_sf"/>
</dbReference>
<dbReference type="CDD" id="cd00207">
    <property type="entry name" value="fer2"/>
    <property type="match status" value="1"/>
</dbReference>
<dbReference type="PANTHER" id="PTHR47354:SF1">
    <property type="entry name" value="CARNITINE MONOOXYGENASE REDUCTASE SUBUNIT"/>
    <property type="match status" value="1"/>
</dbReference>
<evidence type="ECO:0000256" key="6">
    <source>
        <dbReference type="ARBA" id="ARBA00023014"/>
    </source>
</evidence>
<feature type="domain" description="2Fe-2S ferredoxin-type" evidence="7">
    <location>
        <begin position="238"/>
        <end position="323"/>
    </location>
</feature>
<dbReference type="InterPro" id="IPR012675">
    <property type="entry name" value="Beta-grasp_dom_sf"/>
</dbReference>
<keyword evidence="4 9" id="KW-0560">Oxidoreductase</keyword>
<evidence type="ECO:0000256" key="3">
    <source>
        <dbReference type="ARBA" id="ARBA00022723"/>
    </source>
</evidence>
<dbReference type="RefSeq" id="WP_307636489.1">
    <property type="nucleotide sequence ID" value="NZ_JAUSRR010000003.1"/>
</dbReference>
<dbReference type="Gene3D" id="2.40.30.10">
    <property type="entry name" value="Translation factors"/>
    <property type="match status" value="1"/>
</dbReference>
<organism evidence="9 10">
    <name type="scientific">Variovorax boronicumulans</name>
    <dbReference type="NCBI Taxonomy" id="436515"/>
    <lineage>
        <taxon>Bacteria</taxon>
        <taxon>Pseudomonadati</taxon>
        <taxon>Pseudomonadota</taxon>
        <taxon>Betaproteobacteria</taxon>
        <taxon>Burkholderiales</taxon>
        <taxon>Comamonadaceae</taxon>
        <taxon>Variovorax</taxon>
    </lineage>
</organism>
<evidence type="ECO:0000313" key="9">
    <source>
        <dbReference type="EMBL" id="MDP9922937.1"/>
    </source>
</evidence>
<keyword evidence="1" id="KW-0285">Flavoprotein</keyword>
<dbReference type="EC" id="1.14.13.82" evidence="9"/>
<dbReference type="PRINTS" id="PR00409">
    <property type="entry name" value="PHDIOXRDTASE"/>
</dbReference>
<evidence type="ECO:0000259" key="8">
    <source>
        <dbReference type="PROSITE" id="PS51384"/>
    </source>
</evidence>
<dbReference type="GO" id="GO:0051537">
    <property type="term" value="F:2 iron, 2 sulfur cluster binding"/>
    <property type="evidence" value="ECO:0007669"/>
    <property type="project" value="UniProtKB-KW"/>
</dbReference>
<feature type="domain" description="FAD-binding FR-type" evidence="8">
    <location>
        <begin position="6"/>
        <end position="108"/>
    </location>
</feature>
<dbReference type="InterPro" id="IPR039261">
    <property type="entry name" value="FNR_nucleotide-bd"/>
</dbReference>
<dbReference type="PROSITE" id="PS51384">
    <property type="entry name" value="FAD_FR"/>
    <property type="match status" value="1"/>
</dbReference>
<evidence type="ECO:0000259" key="7">
    <source>
        <dbReference type="PROSITE" id="PS51085"/>
    </source>
</evidence>
<dbReference type="Proteomes" id="UP001244295">
    <property type="component" value="Unassembled WGS sequence"/>
</dbReference>
<dbReference type="Gene3D" id="3.40.50.80">
    <property type="entry name" value="Nucleotide-binding domain of ferredoxin-NADP reductase (FNR) module"/>
    <property type="match status" value="1"/>
</dbReference>
<keyword evidence="3" id="KW-0479">Metal-binding</keyword>
<dbReference type="Pfam" id="PF00111">
    <property type="entry name" value="Fer2"/>
    <property type="match status" value="1"/>
</dbReference>
<dbReference type="SUPFAM" id="SSF63380">
    <property type="entry name" value="Riboflavin synthase domain-like"/>
    <property type="match status" value="1"/>
</dbReference>
<evidence type="ECO:0000256" key="5">
    <source>
        <dbReference type="ARBA" id="ARBA00023004"/>
    </source>
</evidence>
<dbReference type="Pfam" id="PF00175">
    <property type="entry name" value="NAD_binding_1"/>
    <property type="match status" value="1"/>
</dbReference>
<dbReference type="InterPro" id="IPR006058">
    <property type="entry name" value="2Fe2S_fd_BS"/>
</dbReference>
<dbReference type="GO" id="GO:0018489">
    <property type="term" value="F:vanillate monooxygenase activity"/>
    <property type="evidence" value="ECO:0007669"/>
    <property type="project" value="UniProtKB-EC"/>
</dbReference>
<reference evidence="9" key="1">
    <citation type="submission" date="2023-07" db="EMBL/GenBank/DDBJ databases">
        <title>Sorghum-associated microbial communities from plants grown in Nebraska, USA.</title>
        <authorList>
            <person name="Schachtman D."/>
        </authorList>
    </citation>
    <scope>NUCLEOTIDE SEQUENCE</scope>
    <source>
        <strain evidence="9">DS2795</strain>
    </source>
</reference>
<dbReference type="CDD" id="cd06185">
    <property type="entry name" value="PDR_like"/>
    <property type="match status" value="1"/>
</dbReference>
<dbReference type="AlphaFoldDB" id="A0AAW8DUS1"/>
<dbReference type="GO" id="GO:0046872">
    <property type="term" value="F:metal ion binding"/>
    <property type="evidence" value="ECO:0007669"/>
    <property type="project" value="UniProtKB-KW"/>
</dbReference>
<evidence type="ECO:0000256" key="2">
    <source>
        <dbReference type="ARBA" id="ARBA00022714"/>
    </source>
</evidence>
<dbReference type="PANTHER" id="PTHR47354">
    <property type="entry name" value="NADH OXIDOREDUCTASE HCR"/>
    <property type="match status" value="1"/>
</dbReference>
<sequence>MTTHVHDTLDVRIARRTQETSEVISLELQALNDTELPAFCAGAHIDLHIAPGLIRQYSLCNAPTERGRYIVGILRDPMSRGGSQAIHHRFQEGDVFKIGAPRNHFPLVEKSPCILLGGGIGITPLLCMAEVLHTAGTTFTLHYCVRSRQKAAFLERIERSPFADRVQLHCDDEDVSQKLDIQMALSHLSETQHIYVCGPVGFVDWVCGTSERLGIPDARVHREYFTGKHAETSENQAFEVKIATSSQVFQVPADRSICSVLHDAGIEIYTSCEAGTCGTCVTGVLQGEIDHRDVFLTDVEHASGKVMTPCCSRARTSMLVLDL</sequence>
<name>A0AAW8DUS1_9BURK</name>
<evidence type="ECO:0000256" key="4">
    <source>
        <dbReference type="ARBA" id="ARBA00023002"/>
    </source>
</evidence>
<keyword evidence="5" id="KW-0408">Iron</keyword>
<dbReference type="PROSITE" id="PS00197">
    <property type="entry name" value="2FE2S_FER_1"/>
    <property type="match status" value="1"/>
</dbReference>
<dbReference type="Gene3D" id="3.10.20.30">
    <property type="match status" value="1"/>
</dbReference>
<gene>
    <name evidence="9" type="ORF">J2W25_001958</name>
</gene>
<dbReference type="InterPro" id="IPR017938">
    <property type="entry name" value="Riboflavin_synthase-like_b-brl"/>
</dbReference>
<protein>
    <submittedName>
        <fullName evidence="9">Vanillate O-demethylase ferredoxin subunit</fullName>
        <ecNumber evidence="9">1.14.13.82</ecNumber>
    </submittedName>
</protein>
<keyword evidence="2" id="KW-0001">2Fe-2S</keyword>
<dbReference type="InterPro" id="IPR017927">
    <property type="entry name" value="FAD-bd_FR_type"/>
</dbReference>
<accession>A0AAW8DUS1</accession>
<dbReference type="InterPro" id="IPR001433">
    <property type="entry name" value="OxRdtase_FAD/NAD-bd"/>
</dbReference>